<dbReference type="SUPFAM" id="SSF48452">
    <property type="entry name" value="TPR-like"/>
    <property type="match status" value="1"/>
</dbReference>
<dbReference type="InParanoid" id="A0A409XY29"/>
<dbReference type="AlphaFoldDB" id="A0A409XY29"/>
<evidence type="ECO:0008006" key="3">
    <source>
        <dbReference type="Google" id="ProtNLM"/>
    </source>
</evidence>
<organism evidence="1 2">
    <name type="scientific">Gymnopilus dilepis</name>
    <dbReference type="NCBI Taxonomy" id="231916"/>
    <lineage>
        <taxon>Eukaryota</taxon>
        <taxon>Fungi</taxon>
        <taxon>Dikarya</taxon>
        <taxon>Basidiomycota</taxon>
        <taxon>Agaricomycotina</taxon>
        <taxon>Agaricomycetes</taxon>
        <taxon>Agaricomycetidae</taxon>
        <taxon>Agaricales</taxon>
        <taxon>Agaricineae</taxon>
        <taxon>Hymenogastraceae</taxon>
        <taxon>Gymnopilus</taxon>
    </lineage>
</organism>
<dbReference type="OrthoDB" id="3052556at2759"/>
<sequence length="686" mass="77213">MGKTSVSLAVVESLLLRRRFSYSNSIWVPCIGATSADSLIEILYVQLQLPGDGQPTLGKIISELSQLKDPRLLVLDNFETPWYAPGDTQKQVGDILRQLAQLKHIALLVTMRGSRPPCDKAIKWQSKNIQPTDEEACLHIFYEINPDAKGDPDVGRLLRLLGYMPFAVTLMANLGKEAYLTAKVLLDAWLECGPDMFSDNPEQSIARSISLSVDSYLVKQNPNALLLLSVLSLLPGGTTRENLSWWAPTLKKALIPAAIATLSKAALLVQNKQQDSKLILFVIPVVQSFMQHQGRIPEHLRKEVHSACCRYVLEHARRYDLPKFMVESKLIAAEDTNIHAVLFDTYMTSATTLTDTTMEAIIAFCWHRCDTKPSLEIVEHALEIAYAYRVERYIALATWCLGKTCHQVAQFRLAYKHLQQAYKRFNDLSVDRRLREYACQCGNDLVDASRNVFPREEVVSLARKVEKKCATLGDNLIHGRSLMYLAFALQEADRRQEALPFAEQARVMLAGVGNLCHLSNTYQLIARIHYYDKKLPDALDMITQASQLAARSGSPFFEGFVAVEFGMILFTLDRDAEAREQIELAYMKASSYGDEHCIVLALDYRGYGYLREGDYLNALKAYEAASGKWAGTNETKSEQFCKENIAKIKQKLRTPEAVIGFRRPGFDNNDSLLYPRPRAASPVAMH</sequence>
<accession>A0A409XY29</accession>
<name>A0A409XY29_9AGAR</name>
<dbReference type="EMBL" id="NHYE01001419">
    <property type="protein sequence ID" value="PPQ95677.1"/>
    <property type="molecule type" value="Genomic_DNA"/>
</dbReference>
<dbReference type="Proteomes" id="UP000284706">
    <property type="component" value="Unassembled WGS sequence"/>
</dbReference>
<dbReference type="Gene3D" id="1.25.40.10">
    <property type="entry name" value="Tetratricopeptide repeat domain"/>
    <property type="match status" value="1"/>
</dbReference>
<dbReference type="SUPFAM" id="SSF52540">
    <property type="entry name" value="P-loop containing nucleoside triphosphate hydrolases"/>
    <property type="match status" value="1"/>
</dbReference>
<dbReference type="InterPro" id="IPR027417">
    <property type="entry name" value="P-loop_NTPase"/>
</dbReference>
<comment type="caution">
    <text evidence="1">The sequence shown here is derived from an EMBL/GenBank/DDBJ whole genome shotgun (WGS) entry which is preliminary data.</text>
</comment>
<evidence type="ECO:0000313" key="1">
    <source>
        <dbReference type="EMBL" id="PPQ95677.1"/>
    </source>
</evidence>
<reference evidence="1 2" key="1">
    <citation type="journal article" date="2018" name="Evol. Lett.">
        <title>Horizontal gene cluster transfer increased hallucinogenic mushroom diversity.</title>
        <authorList>
            <person name="Reynolds H.T."/>
            <person name="Vijayakumar V."/>
            <person name="Gluck-Thaler E."/>
            <person name="Korotkin H.B."/>
            <person name="Matheny P.B."/>
            <person name="Slot J.C."/>
        </authorList>
    </citation>
    <scope>NUCLEOTIDE SEQUENCE [LARGE SCALE GENOMIC DNA]</scope>
    <source>
        <strain evidence="1 2">SRW20</strain>
    </source>
</reference>
<dbReference type="InterPro" id="IPR011990">
    <property type="entry name" value="TPR-like_helical_dom_sf"/>
</dbReference>
<gene>
    <name evidence="1" type="ORF">CVT26_008329</name>
</gene>
<evidence type="ECO:0000313" key="2">
    <source>
        <dbReference type="Proteomes" id="UP000284706"/>
    </source>
</evidence>
<protein>
    <recommendedName>
        <fullName evidence="3">MalT-like TPR region domain-containing protein</fullName>
    </recommendedName>
</protein>
<proteinExistence type="predicted"/>
<keyword evidence="2" id="KW-1185">Reference proteome</keyword>